<dbReference type="Pfam" id="PF12833">
    <property type="entry name" value="HTH_18"/>
    <property type="match status" value="1"/>
</dbReference>
<dbReference type="AlphaFoldDB" id="A0A1I5H3U3"/>
<comment type="subcellular location">
    <subcellularLocation>
        <location evidence="1">Cytoplasm</location>
    </subcellularLocation>
</comment>
<dbReference type="GO" id="GO:0003700">
    <property type="term" value="F:DNA-binding transcription factor activity"/>
    <property type="evidence" value="ECO:0007669"/>
    <property type="project" value="InterPro"/>
</dbReference>
<dbReference type="InterPro" id="IPR018060">
    <property type="entry name" value="HTH_AraC"/>
</dbReference>
<dbReference type="Gene3D" id="1.10.10.60">
    <property type="entry name" value="Homeodomain-like"/>
    <property type="match status" value="2"/>
</dbReference>
<organism evidence="13 14">
    <name type="scientific">Anaerocolumna aminovalerica</name>
    <dbReference type="NCBI Taxonomy" id="1527"/>
    <lineage>
        <taxon>Bacteria</taxon>
        <taxon>Bacillati</taxon>
        <taxon>Bacillota</taxon>
        <taxon>Clostridia</taxon>
        <taxon>Lachnospirales</taxon>
        <taxon>Lachnospiraceae</taxon>
        <taxon>Anaerocolumna</taxon>
    </lineage>
</organism>
<sequence>MYKLLIVDDEVTIRTSLANFIPWEQEGFEVAGVCADGKEAIDFFSENKIDALLIDIMMPRVTGIEVAKYIFENNLNIKIVLLSAHGEFDYARSSMRYGVRYYILKPTKYEELKQVFSELRMELDKENMEDVEENEEYLGSIEQIKKYIDDNYEDASLEAISEMFHLNLHYISRLFKKKTNMNFSDYLTQVRMEKARLMLRNPESLISEICCRVGYTDPRSFSKAFKKYFGVSPREYKISVMEGKNND</sequence>
<keyword evidence="14" id="KW-1185">Reference proteome</keyword>
<dbReference type="PANTHER" id="PTHR42713">
    <property type="entry name" value="HISTIDINE KINASE-RELATED"/>
    <property type="match status" value="1"/>
</dbReference>
<name>A0A1I5H3U3_9FIRM</name>
<protein>
    <recommendedName>
        <fullName evidence="2">Stage 0 sporulation protein A homolog</fullName>
    </recommendedName>
</protein>
<dbReference type="GO" id="GO:0043565">
    <property type="term" value="F:sequence-specific DNA binding"/>
    <property type="evidence" value="ECO:0007669"/>
    <property type="project" value="InterPro"/>
</dbReference>
<reference evidence="13 14" key="1">
    <citation type="submission" date="2016-10" db="EMBL/GenBank/DDBJ databases">
        <authorList>
            <person name="de Groot N.N."/>
        </authorList>
    </citation>
    <scope>NUCLEOTIDE SEQUENCE [LARGE SCALE GENOMIC DNA]</scope>
    <source>
        <strain evidence="13 14">DSM 1283</strain>
    </source>
</reference>
<keyword evidence="8" id="KW-0804">Transcription</keyword>
<dbReference type="GO" id="GO:0005737">
    <property type="term" value="C:cytoplasm"/>
    <property type="evidence" value="ECO:0007669"/>
    <property type="project" value="UniProtKB-SubCell"/>
</dbReference>
<evidence type="ECO:0000256" key="7">
    <source>
        <dbReference type="ARBA" id="ARBA00023125"/>
    </source>
</evidence>
<keyword evidence="6" id="KW-0805">Transcription regulation</keyword>
<dbReference type="PROSITE" id="PS50110">
    <property type="entry name" value="RESPONSE_REGULATORY"/>
    <property type="match status" value="1"/>
</dbReference>
<feature type="domain" description="Response regulatory" evidence="12">
    <location>
        <begin position="3"/>
        <end position="120"/>
    </location>
</feature>
<feature type="domain" description="HTH araC/xylS-type" evidence="11">
    <location>
        <begin position="142"/>
        <end position="239"/>
    </location>
</feature>
<dbReference type="Proteomes" id="UP000198806">
    <property type="component" value="Unassembled WGS sequence"/>
</dbReference>
<dbReference type="PANTHER" id="PTHR42713:SF3">
    <property type="entry name" value="TRANSCRIPTIONAL REGULATORY PROTEIN HPTR"/>
    <property type="match status" value="1"/>
</dbReference>
<evidence type="ECO:0000256" key="3">
    <source>
        <dbReference type="ARBA" id="ARBA00022490"/>
    </source>
</evidence>
<evidence type="ECO:0000256" key="8">
    <source>
        <dbReference type="ARBA" id="ARBA00023163"/>
    </source>
</evidence>
<feature type="modified residue" description="4-aspartylphosphate" evidence="10">
    <location>
        <position position="55"/>
    </location>
</feature>
<comment type="function">
    <text evidence="9">May play the central regulatory role in sporulation. It may be an element of the effector pathway responsible for the activation of sporulation genes in response to nutritional stress. Spo0A may act in concert with spo0H (a sigma factor) to control the expression of some genes that are critical to the sporulation process.</text>
</comment>
<dbReference type="InterPro" id="IPR018062">
    <property type="entry name" value="HTH_AraC-typ_CS"/>
</dbReference>
<dbReference type="PRINTS" id="PR00032">
    <property type="entry name" value="HTHARAC"/>
</dbReference>
<dbReference type="Gene3D" id="3.40.50.2300">
    <property type="match status" value="1"/>
</dbReference>
<dbReference type="InterPro" id="IPR001789">
    <property type="entry name" value="Sig_transdc_resp-reg_receiver"/>
</dbReference>
<dbReference type="InterPro" id="IPR011006">
    <property type="entry name" value="CheY-like_superfamily"/>
</dbReference>
<dbReference type="PROSITE" id="PS01124">
    <property type="entry name" value="HTH_ARAC_FAMILY_2"/>
    <property type="match status" value="1"/>
</dbReference>
<keyword evidence="4 10" id="KW-0597">Phosphoprotein</keyword>
<dbReference type="SMART" id="SM00448">
    <property type="entry name" value="REC"/>
    <property type="match status" value="1"/>
</dbReference>
<dbReference type="InterPro" id="IPR009057">
    <property type="entry name" value="Homeodomain-like_sf"/>
</dbReference>
<evidence type="ECO:0000256" key="6">
    <source>
        <dbReference type="ARBA" id="ARBA00023015"/>
    </source>
</evidence>
<evidence type="ECO:0000313" key="14">
    <source>
        <dbReference type="Proteomes" id="UP000198806"/>
    </source>
</evidence>
<dbReference type="SUPFAM" id="SSF46689">
    <property type="entry name" value="Homeodomain-like"/>
    <property type="match status" value="2"/>
</dbReference>
<keyword evidence="7" id="KW-0238">DNA-binding</keyword>
<evidence type="ECO:0000256" key="9">
    <source>
        <dbReference type="ARBA" id="ARBA00024867"/>
    </source>
</evidence>
<evidence type="ECO:0000256" key="10">
    <source>
        <dbReference type="PROSITE-ProRule" id="PRU00169"/>
    </source>
</evidence>
<proteinExistence type="predicted"/>
<dbReference type="STRING" id="1527.SAMN04489757_12537"/>
<accession>A0A1I5H3U3</accession>
<keyword evidence="3" id="KW-0963">Cytoplasm</keyword>
<evidence type="ECO:0000256" key="5">
    <source>
        <dbReference type="ARBA" id="ARBA00023012"/>
    </source>
</evidence>
<evidence type="ECO:0000256" key="1">
    <source>
        <dbReference type="ARBA" id="ARBA00004496"/>
    </source>
</evidence>
<gene>
    <name evidence="13" type="ORF">SAMN04489757_12537</name>
</gene>
<dbReference type="GO" id="GO:0000160">
    <property type="term" value="P:phosphorelay signal transduction system"/>
    <property type="evidence" value="ECO:0007669"/>
    <property type="project" value="UniProtKB-KW"/>
</dbReference>
<dbReference type="Pfam" id="PF00072">
    <property type="entry name" value="Response_reg"/>
    <property type="match status" value="1"/>
</dbReference>
<evidence type="ECO:0000256" key="4">
    <source>
        <dbReference type="ARBA" id="ARBA00022553"/>
    </source>
</evidence>
<dbReference type="RefSeq" id="WP_091687451.1">
    <property type="nucleotide sequence ID" value="NZ_BAABFM010000082.1"/>
</dbReference>
<dbReference type="SUPFAM" id="SSF52172">
    <property type="entry name" value="CheY-like"/>
    <property type="match status" value="1"/>
</dbReference>
<evidence type="ECO:0000313" key="13">
    <source>
        <dbReference type="EMBL" id="SFO42823.1"/>
    </source>
</evidence>
<dbReference type="InterPro" id="IPR051552">
    <property type="entry name" value="HptR"/>
</dbReference>
<dbReference type="InterPro" id="IPR020449">
    <property type="entry name" value="Tscrpt_reg_AraC-type_HTH"/>
</dbReference>
<dbReference type="PROSITE" id="PS00041">
    <property type="entry name" value="HTH_ARAC_FAMILY_1"/>
    <property type="match status" value="1"/>
</dbReference>
<dbReference type="OrthoDB" id="1769137at2"/>
<evidence type="ECO:0000259" key="11">
    <source>
        <dbReference type="PROSITE" id="PS01124"/>
    </source>
</evidence>
<evidence type="ECO:0000256" key="2">
    <source>
        <dbReference type="ARBA" id="ARBA00018672"/>
    </source>
</evidence>
<dbReference type="EMBL" id="FOWD01000025">
    <property type="protein sequence ID" value="SFO42823.1"/>
    <property type="molecule type" value="Genomic_DNA"/>
</dbReference>
<keyword evidence="5" id="KW-0902">Two-component regulatory system</keyword>
<dbReference type="CDD" id="cd17536">
    <property type="entry name" value="REC_YesN-like"/>
    <property type="match status" value="1"/>
</dbReference>
<dbReference type="SMART" id="SM00342">
    <property type="entry name" value="HTH_ARAC"/>
    <property type="match status" value="1"/>
</dbReference>
<evidence type="ECO:0000259" key="12">
    <source>
        <dbReference type="PROSITE" id="PS50110"/>
    </source>
</evidence>